<gene>
    <name evidence="2" type="ORF">MIMGU_mgv1a004221mg</name>
</gene>
<dbReference type="PANTHER" id="PTHR33621">
    <property type="entry name" value="ASPARTIC/GLUTAMIC ACID-RICH PROTEIN"/>
    <property type="match status" value="1"/>
</dbReference>
<dbReference type="EMBL" id="KI632289">
    <property type="protein sequence ID" value="EYU19733.1"/>
    <property type="molecule type" value="Genomic_DNA"/>
</dbReference>
<dbReference type="AlphaFoldDB" id="A0A022PY05"/>
<feature type="region of interest" description="Disordered" evidence="1">
    <location>
        <begin position="66"/>
        <end position="130"/>
    </location>
</feature>
<proteinExistence type="predicted"/>
<dbReference type="OrthoDB" id="1916794at2759"/>
<dbReference type="PANTHER" id="PTHR33621:SF2">
    <property type="entry name" value="RIBOSOMAL L1 DOMAIN-CONTAINING PROTEIN"/>
    <property type="match status" value="1"/>
</dbReference>
<sequence>MDFHSLSRRELQTLCKKNKIPANQTNVAMADALASLELVEGIEEILHPSQSVSTQSTLESYEMSDLTSPYVPATGGRSTRRKNIPKDELGSVNPATRTRQTARKNLGKDSNESQADAIETPALIAQSNRNKGKMASVCRKMDSQLKECAEEEEKKKEVNLMTPAPLGAASRRRRVEETVVKHAYSTRRSVRLAEKTVEKLHKVENDESEFLRKELLTDDGENEEIDSKAGAEDINEISGVVDAIMEENTVYEDKFEFVSAEDTVLPLNLTNEVQQNDVEKTEELNTEMEAQSEYEDADFVENVILESKDNFTVDDFSSNTQDEIEIEKEVYHDQDVETELSPDFNMTLVKFTELQLQKATKEVSPAVADAVQTNKVEPDEIEVPQLEEREKAAESAIPAQLNKDVPDEIEVPQLEESEKDADMVPQDAQCVDGAEDVVHSATVDMNADFPEKTSTAMKMEEENIGSGVTKLVVMQDGAKVAKKVVASEDDLAELSVRKLGKMLKNKLQITNKSSKNADGKEALSRTALQALPENQLVD</sequence>
<organism evidence="2 3">
    <name type="scientific">Erythranthe guttata</name>
    <name type="common">Yellow monkey flower</name>
    <name type="synonym">Mimulus guttatus</name>
    <dbReference type="NCBI Taxonomy" id="4155"/>
    <lineage>
        <taxon>Eukaryota</taxon>
        <taxon>Viridiplantae</taxon>
        <taxon>Streptophyta</taxon>
        <taxon>Embryophyta</taxon>
        <taxon>Tracheophyta</taxon>
        <taxon>Spermatophyta</taxon>
        <taxon>Magnoliopsida</taxon>
        <taxon>eudicotyledons</taxon>
        <taxon>Gunneridae</taxon>
        <taxon>Pentapetalae</taxon>
        <taxon>asterids</taxon>
        <taxon>lamiids</taxon>
        <taxon>Lamiales</taxon>
        <taxon>Phrymaceae</taxon>
        <taxon>Erythranthe</taxon>
    </lineage>
</organism>
<dbReference type="PhylomeDB" id="A0A022PY05"/>
<dbReference type="Proteomes" id="UP000030748">
    <property type="component" value="Unassembled WGS sequence"/>
</dbReference>
<name>A0A022PY05_ERYGU</name>
<keyword evidence="3" id="KW-1185">Reference proteome</keyword>
<dbReference type="eggNOG" id="ENOG502S4SM">
    <property type="taxonomic scope" value="Eukaryota"/>
</dbReference>
<evidence type="ECO:0000313" key="3">
    <source>
        <dbReference type="Proteomes" id="UP000030748"/>
    </source>
</evidence>
<evidence type="ECO:0000256" key="1">
    <source>
        <dbReference type="SAM" id="MobiDB-lite"/>
    </source>
</evidence>
<evidence type="ECO:0000313" key="2">
    <source>
        <dbReference type="EMBL" id="EYU19733.1"/>
    </source>
</evidence>
<accession>A0A022PY05</accession>
<reference evidence="2 3" key="1">
    <citation type="journal article" date="2013" name="Proc. Natl. Acad. Sci. U.S.A.">
        <title>Fine-scale variation in meiotic recombination in Mimulus inferred from population shotgun sequencing.</title>
        <authorList>
            <person name="Hellsten U."/>
            <person name="Wright K.M."/>
            <person name="Jenkins J."/>
            <person name="Shu S."/>
            <person name="Yuan Y."/>
            <person name="Wessler S.R."/>
            <person name="Schmutz J."/>
            <person name="Willis J.H."/>
            <person name="Rokhsar D.S."/>
        </authorList>
    </citation>
    <scope>NUCLEOTIDE SEQUENCE [LARGE SCALE GENOMIC DNA]</scope>
    <source>
        <strain evidence="3">cv. DUN x IM62</strain>
    </source>
</reference>
<dbReference type="KEGG" id="egt:105977839"/>
<protein>
    <submittedName>
        <fullName evidence="2">Uncharacterized protein</fullName>
    </submittedName>
</protein>